<evidence type="ECO:0000313" key="3">
    <source>
        <dbReference type="EMBL" id="ETO83116.1"/>
    </source>
</evidence>
<feature type="region of interest" description="Disordered" evidence="1">
    <location>
        <begin position="27"/>
        <end position="68"/>
    </location>
</feature>
<evidence type="ECO:0008006" key="5">
    <source>
        <dbReference type="Google" id="ProtNLM"/>
    </source>
</evidence>
<dbReference type="AlphaFoldDB" id="A0A081AW55"/>
<protein>
    <recommendedName>
        <fullName evidence="5">RxLR effector protein</fullName>
    </recommendedName>
</protein>
<comment type="caution">
    <text evidence="3">The sequence shown here is derived from an EMBL/GenBank/DDBJ whole genome shotgun (WGS) entry which is preliminary data.</text>
</comment>
<sequence>MRLTYAALIIAAALVTIIDGTDTAAAETESTLKEHASTKKTSESSELTADALEERATSRRSGSGYNRNQIYGMHTSIGMMYPNKTPYLNEKLRQYLQRMMKKKATTTRRLRA</sequence>
<feature type="signal peptide" evidence="2">
    <location>
        <begin position="1"/>
        <end position="20"/>
    </location>
</feature>
<evidence type="ECO:0000256" key="1">
    <source>
        <dbReference type="SAM" id="MobiDB-lite"/>
    </source>
</evidence>
<feature type="chain" id="PRO_5001754626" description="RxLR effector protein" evidence="2">
    <location>
        <begin position="21"/>
        <end position="112"/>
    </location>
</feature>
<keyword evidence="2" id="KW-0732">Signal</keyword>
<proteinExistence type="predicted"/>
<gene>
    <name evidence="3" type="ORF">F444_02811</name>
</gene>
<accession>A0A081AW55</accession>
<feature type="compositionally biased region" description="Polar residues" evidence="1">
    <location>
        <begin position="59"/>
        <end position="68"/>
    </location>
</feature>
<name>A0A081AW55_PHYNI</name>
<evidence type="ECO:0000256" key="2">
    <source>
        <dbReference type="SAM" id="SignalP"/>
    </source>
</evidence>
<dbReference type="Proteomes" id="UP000028582">
    <property type="component" value="Unassembled WGS sequence"/>
</dbReference>
<organism evidence="3 4">
    <name type="scientific">Phytophthora nicotianae P1976</name>
    <dbReference type="NCBI Taxonomy" id="1317066"/>
    <lineage>
        <taxon>Eukaryota</taxon>
        <taxon>Sar</taxon>
        <taxon>Stramenopiles</taxon>
        <taxon>Oomycota</taxon>
        <taxon>Peronosporomycetes</taxon>
        <taxon>Peronosporales</taxon>
        <taxon>Peronosporaceae</taxon>
        <taxon>Phytophthora</taxon>
    </lineage>
</organism>
<evidence type="ECO:0000313" key="4">
    <source>
        <dbReference type="Proteomes" id="UP000028582"/>
    </source>
</evidence>
<feature type="compositionally biased region" description="Basic and acidic residues" evidence="1">
    <location>
        <begin position="30"/>
        <end position="43"/>
    </location>
</feature>
<dbReference type="EMBL" id="ANJA01000559">
    <property type="protein sequence ID" value="ETO83116.1"/>
    <property type="molecule type" value="Genomic_DNA"/>
</dbReference>
<reference evidence="3 4" key="1">
    <citation type="submission" date="2013-11" db="EMBL/GenBank/DDBJ databases">
        <title>The Genome Sequence of Phytophthora parasitica P1976.</title>
        <authorList>
            <consortium name="The Broad Institute Genomics Platform"/>
            <person name="Russ C."/>
            <person name="Tyler B."/>
            <person name="Panabieres F."/>
            <person name="Shan W."/>
            <person name="Tripathy S."/>
            <person name="Grunwald N."/>
            <person name="Machado M."/>
            <person name="Johnson C.S."/>
            <person name="Walker B."/>
            <person name="Young S."/>
            <person name="Zeng Q."/>
            <person name="Gargeya S."/>
            <person name="Fitzgerald M."/>
            <person name="Haas B."/>
            <person name="Abouelleil A."/>
            <person name="Allen A.W."/>
            <person name="Alvarado L."/>
            <person name="Arachchi H.M."/>
            <person name="Berlin A.M."/>
            <person name="Chapman S.B."/>
            <person name="Gainer-Dewar J."/>
            <person name="Goldberg J."/>
            <person name="Griggs A."/>
            <person name="Gujja S."/>
            <person name="Hansen M."/>
            <person name="Howarth C."/>
            <person name="Imamovic A."/>
            <person name="Ireland A."/>
            <person name="Larimer J."/>
            <person name="McCowan C."/>
            <person name="Murphy C."/>
            <person name="Pearson M."/>
            <person name="Poon T.W."/>
            <person name="Priest M."/>
            <person name="Roberts A."/>
            <person name="Saif S."/>
            <person name="Shea T."/>
            <person name="Sisk P."/>
            <person name="Sykes S."/>
            <person name="Wortman J."/>
            <person name="Nusbaum C."/>
            <person name="Birren B."/>
        </authorList>
    </citation>
    <scope>NUCLEOTIDE SEQUENCE [LARGE SCALE GENOMIC DNA]</scope>
    <source>
        <strain evidence="3 4">P1976</strain>
    </source>
</reference>